<organism evidence="2 4">
    <name type="scientific">Dictyostelium discoideum</name>
    <name type="common">Social amoeba</name>
    <dbReference type="NCBI Taxonomy" id="44689"/>
    <lineage>
        <taxon>Eukaryota</taxon>
        <taxon>Amoebozoa</taxon>
        <taxon>Evosea</taxon>
        <taxon>Eumycetozoa</taxon>
        <taxon>Dictyostelia</taxon>
        <taxon>Dictyosteliales</taxon>
        <taxon>Dictyosteliaceae</taxon>
        <taxon>Dictyostelium</taxon>
    </lineage>
</organism>
<dbReference type="EMBL" id="AAFI02000009">
    <property type="protein sequence ID" value="EAL70773.1"/>
    <property type="molecule type" value="Genomic_DNA"/>
</dbReference>
<dbReference type="VEuPathDB" id="AmoebaDB:DDB_G0273849"/>
<dbReference type="PaxDb" id="44689-DDB0168050"/>
<proteinExistence type="predicted"/>
<reference evidence="2" key="3">
    <citation type="submission" date="2009-08" db="EMBL/GenBank/DDBJ databases">
        <authorList>
            <consortium name="The Dictyostelium discoideum Sequencing Consortium"/>
            <person name="Eichinger L."/>
            <person name="Pachebat J.A."/>
            <person name="Gloeckner G."/>
            <person name="Rajandream M.-A."/>
            <person name="Sucgang R."/>
            <person name="Song J."/>
            <person name="Cox E.C."/>
            <person name="Tunggal B."/>
            <person name="Szafranski K."/>
            <person name="Konfortov B.A."/>
            <person name="Farbrother P."/>
            <person name="Bankier A.T."/>
            <person name="Lehmann R."/>
            <person name="Hamlin N."/>
            <person name="Xu Q."/>
            <person name="Davies R."/>
            <person name="Gaudet P."/>
            <person name="Fey P."/>
            <person name="Pilcher K."/>
            <person name="Chen G."/>
            <person name="Saunders D."/>
            <person name="Sodergren E."/>
            <person name="Davis P."/>
            <person name="Nie X."/>
            <person name="Kerhornou A."/>
            <person name="Hemphill L."/>
            <person name="Bason N."/>
            <person name="Berriman M."/>
            <person name="Desany B."/>
            <person name="Churcher C."/>
            <person name="Cooper J."/>
            <person name="van Driessche N."/>
            <person name="Cronin A."/>
            <person name="Goodhead I."/>
            <person name="Muzny D."/>
            <person name="Hall N."/>
            <person name="Harper D."/>
            <person name="Lindsay R."/>
            <person name="Hauser H."/>
            <person name="James K."/>
            <person name="Quiles M."/>
            <person name="Buchrieser C."/>
            <person name="Wardroper A."/>
            <person name="Thangavelu M."/>
            <person name="Johnson D."/>
            <person name="Knights A."/>
            <person name="Loulseged H."/>
            <person name="Mungall K."/>
            <person name="Price C."/>
            <person name="Ma J."/>
            <person name="Quail M."/>
            <person name="Hernandez J."/>
            <person name="Rabbinowitsch E."/>
            <person name="Steffen D."/>
            <person name="Sanders M."/>
            <person name="Weinstock G."/>
            <person name="Sharp S."/>
            <person name="Just E."/>
            <person name="Shaulsky G."/>
            <person name="Simmonds M."/>
            <person name="Tivey A."/>
            <person name="White B."/>
            <person name="Walker D."/>
            <person name="Woodward J."/>
            <person name="Winckler T."/>
            <person name="Schleicher M."/>
            <person name="Rosenthal A."/>
            <person name="Rivero F."/>
            <person name="Chisholm R.L."/>
            <person name="Gibbs R."/>
            <person name="Loomis W.F."/>
            <person name="Platzer M."/>
            <person name="Kay R.R."/>
            <person name="Williams J."/>
            <person name="Dear P.H."/>
            <person name="Noegel A.A."/>
            <person name="Barrell B."/>
            <person name="Kuspa A."/>
        </authorList>
    </citation>
    <scope>NUCLEOTIDE SEQUENCE</scope>
    <source>
        <strain evidence="2">AX4</strain>
    </source>
</reference>
<reference evidence="2 4" key="1">
    <citation type="journal article" date="2002" name="Nature">
        <title>Sequence and analysis of chromosome 2 of Dictyostelium discoideum.</title>
        <authorList>
            <consortium name="Dictyostelium Genome Sequencing Consortium"/>
            <person name="Glockner G."/>
            <person name="Eichinger L."/>
            <person name="Szafranski K."/>
            <person name="Pachebat J.A."/>
            <person name="Bankier A.T."/>
            <person name="Dear P.H."/>
            <person name="Lehmann R."/>
            <person name="Baumgart C."/>
            <person name="Parra G."/>
            <person name="Abril J.F."/>
            <person name="Guigo R."/>
            <person name="Kumpf K."/>
            <person name="Tunggal B."/>
            <person name="Cox E."/>
            <person name="Quail M.A."/>
            <person name="Platzer M."/>
            <person name="Rosenthal A."/>
            <person name="Noegel A.A."/>
        </authorList>
    </citation>
    <scope>NUCLEOTIDE SEQUENCE [LARGE SCALE GENOMIC DNA]</scope>
    <source>
        <strain evidence="2 4">AX4</strain>
    </source>
</reference>
<dbReference type="Proteomes" id="UP000002195">
    <property type="component" value="Unassembled WGS sequence"/>
</dbReference>
<dbReference type="GeneID" id="8619167"/>
<dbReference type="GeneID" id="8618809"/>
<evidence type="ECO:0000313" key="2">
    <source>
        <dbReference type="EMBL" id="EAL70615.1"/>
    </source>
</evidence>
<feature type="signal peptide" evidence="1">
    <location>
        <begin position="1"/>
        <end position="23"/>
    </location>
</feature>
<keyword evidence="4" id="KW-1185">Reference proteome</keyword>
<dbReference type="KEGG" id="ddi:DDB_G0273111"/>
<dbReference type="HOGENOM" id="CLU_200764_0_0_1"/>
<feature type="chain" id="PRO_5011424105" evidence="1">
    <location>
        <begin position="24"/>
        <end position="69"/>
    </location>
</feature>
<dbReference type="EMBL" id="AAFI02000011">
    <property type="protein sequence ID" value="EAL70615.1"/>
    <property type="molecule type" value="Genomic_DNA"/>
</dbReference>
<dbReference type="AlphaFoldDB" id="Q556S8"/>
<reference evidence="2 4" key="2">
    <citation type="journal article" date="2005" name="Nature">
        <title>The genome of the social amoeba Dictyostelium discoideum.</title>
        <authorList>
            <consortium name="The Dictyostelium discoideum Sequencing Consortium"/>
            <person name="Eichinger L."/>
            <person name="Pachebat J.A."/>
            <person name="Glockner G."/>
            <person name="Rajandream M.A."/>
            <person name="Sucgang R."/>
            <person name="Berriman M."/>
            <person name="Song J."/>
            <person name="Olsen R."/>
            <person name="Szafranski K."/>
            <person name="Xu Q."/>
            <person name="Tunggal B."/>
            <person name="Kummerfeld S."/>
            <person name="Madera M."/>
            <person name="Konfortov B.A."/>
            <person name="Rivero F."/>
            <person name="Bankier A.T."/>
            <person name="Lehmann R."/>
            <person name="Hamlin N."/>
            <person name="Davies R."/>
            <person name="Gaudet P."/>
            <person name="Fey P."/>
            <person name="Pilcher K."/>
            <person name="Chen G."/>
            <person name="Saunders D."/>
            <person name="Sodergren E."/>
            <person name="Davis P."/>
            <person name="Kerhornou A."/>
            <person name="Nie X."/>
            <person name="Hall N."/>
            <person name="Anjard C."/>
            <person name="Hemphill L."/>
            <person name="Bason N."/>
            <person name="Farbrother P."/>
            <person name="Desany B."/>
            <person name="Just E."/>
            <person name="Morio T."/>
            <person name="Rost R."/>
            <person name="Churcher C."/>
            <person name="Cooper J."/>
            <person name="Haydock S."/>
            <person name="van Driessche N."/>
            <person name="Cronin A."/>
            <person name="Goodhead I."/>
            <person name="Muzny D."/>
            <person name="Mourier T."/>
            <person name="Pain A."/>
            <person name="Lu M."/>
            <person name="Harper D."/>
            <person name="Lindsay R."/>
            <person name="Hauser H."/>
            <person name="James K."/>
            <person name="Quiles M."/>
            <person name="Madan Babu M."/>
            <person name="Saito T."/>
            <person name="Buchrieser C."/>
            <person name="Wardroper A."/>
            <person name="Felder M."/>
            <person name="Thangavelu M."/>
            <person name="Johnson D."/>
            <person name="Knights A."/>
            <person name="Loulseged H."/>
            <person name="Mungall K."/>
            <person name="Oliver K."/>
            <person name="Price C."/>
            <person name="Quail M.A."/>
            <person name="Urushihara H."/>
            <person name="Hernandez J."/>
            <person name="Rabbinowitsch E."/>
            <person name="Steffen D."/>
            <person name="Sanders M."/>
            <person name="Ma J."/>
            <person name="Kohara Y."/>
            <person name="Sharp S."/>
            <person name="Simmonds M."/>
            <person name="Spiegler S."/>
            <person name="Tivey A."/>
            <person name="Sugano S."/>
            <person name="White B."/>
            <person name="Walker D."/>
            <person name="Woodward J."/>
            <person name="Winckler T."/>
            <person name="Tanaka Y."/>
            <person name="Shaulsky G."/>
            <person name="Schleicher M."/>
            <person name="Weinstock G."/>
            <person name="Rosenthal A."/>
            <person name="Cox E.C."/>
            <person name="Chisholm R.L."/>
            <person name="Gibbs R."/>
            <person name="Loomis W.F."/>
            <person name="Platzer M."/>
            <person name="Kay R.R."/>
            <person name="Williams J."/>
            <person name="Dear P.H."/>
            <person name="Noegel A.A."/>
            <person name="Barrell B."/>
            <person name="Kuspa A."/>
        </authorList>
    </citation>
    <scope>NUCLEOTIDE SEQUENCE [LARGE SCALE GENOMIC DNA]</scope>
    <source>
        <strain evidence="2 4">AX4</strain>
    </source>
</reference>
<dbReference type="KEGG" id="ddi:DDB_G0273849"/>
<name>Q556S8_DICDI</name>
<dbReference type="dictyBase" id="DDB_G0273849"/>
<dbReference type="RefSeq" id="XP_644709.1">
    <property type="nucleotide sequence ID" value="XM_639617.1"/>
</dbReference>
<keyword evidence="1" id="KW-0732">Signal</keyword>
<evidence type="ECO:0000256" key="1">
    <source>
        <dbReference type="SAM" id="SignalP"/>
    </source>
</evidence>
<dbReference type="RefSeq" id="XP_644541.1">
    <property type="nucleotide sequence ID" value="XM_639449.1"/>
</dbReference>
<evidence type="ECO:0000313" key="3">
    <source>
        <dbReference type="EMBL" id="EAL70773.1"/>
    </source>
</evidence>
<gene>
    <name evidence="3" type="ORF">DDB_G0273111</name>
    <name evidence="2" type="ORF">DDB_G0273849</name>
</gene>
<comment type="caution">
    <text evidence="2">The sequence shown here is derived from an EMBL/GenBank/DDBJ whole genome shotgun (WGS) entry which is preliminary data.</text>
</comment>
<sequence length="69" mass="7798">MLKFLIAILVIFSLLSNLNAVNGKDITCFVDCINKEPNFYKDCPKGALLNPKCRAVLKNCKDECNYKNN</sequence>
<accession>Q86JW7</accession>
<dbReference type="dictyBase" id="DDB_G0273111"/>
<evidence type="ECO:0000313" key="4">
    <source>
        <dbReference type="Proteomes" id="UP000002195"/>
    </source>
</evidence>
<accession>Q556S8</accession>
<protein>
    <submittedName>
        <fullName evidence="2">Uncharacterized protein</fullName>
    </submittedName>
</protein>